<dbReference type="AlphaFoldDB" id="A0A1B6E553"/>
<evidence type="ECO:0000259" key="3">
    <source>
        <dbReference type="PROSITE" id="PS51253"/>
    </source>
</evidence>
<dbReference type="EMBL" id="GEDC01004243">
    <property type="protein sequence ID" value="JAS33055.1"/>
    <property type="molecule type" value="Transcribed_RNA"/>
</dbReference>
<dbReference type="InterPro" id="IPR009057">
    <property type="entry name" value="Homeodomain-like_sf"/>
</dbReference>
<keyword evidence="2" id="KW-0238">DNA-binding</keyword>
<sequence>MPLIKKRKHFYVPMVTKYEALKRLDSGENINKVSLELGVARTTLLGWKKNRCNIELWCSKNMCSESLKERKNMNRGEYERVSEALYMWYRAQQNQGAPITGLILQNKAREFHETFKEGGSGFT</sequence>
<dbReference type="GO" id="GO:0005634">
    <property type="term" value="C:nucleus"/>
    <property type="evidence" value="ECO:0007669"/>
    <property type="project" value="UniProtKB-SubCell"/>
</dbReference>
<evidence type="ECO:0000256" key="2">
    <source>
        <dbReference type="ARBA" id="ARBA00023125"/>
    </source>
</evidence>
<organism evidence="4">
    <name type="scientific">Clastoptera arizonana</name>
    <name type="common">Arizona spittle bug</name>
    <dbReference type="NCBI Taxonomy" id="38151"/>
    <lineage>
        <taxon>Eukaryota</taxon>
        <taxon>Metazoa</taxon>
        <taxon>Ecdysozoa</taxon>
        <taxon>Arthropoda</taxon>
        <taxon>Hexapoda</taxon>
        <taxon>Insecta</taxon>
        <taxon>Pterygota</taxon>
        <taxon>Neoptera</taxon>
        <taxon>Paraneoptera</taxon>
        <taxon>Hemiptera</taxon>
        <taxon>Auchenorrhyncha</taxon>
        <taxon>Cercopoidea</taxon>
        <taxon>Clastopteridae</taxon>
        <taxon>Clastoptera</taxon>
    </lineage>
</organism>
<reference evidence="4" key="1">
    <citation type="submission" date="2015-12" db="EMBL/GenBank/DDBJ databases">
        <title>De novo transcriptome assembly of four potential Pierce s Disease insect vectors from Arizona vineyards.</title>
        <authorList>
            <person name="Tassone E.E."/>
        </authorList>
    </citation>
    <scope>NUCLEOTIDE SEQUENCE</scope>
</reference>
<evidence type="ECO:0000256" key="1">
    <source>
        <dbReference type="ARBA" id="ARBA00004123"/>
    </source>
</evidence>
<name>A0A1B6E553_9HEMI</name>
<accession>A0A1B6E553</accession>
<dbReference type="InterPro" id="IPR036388">
    <property type="entry name" value="WH-like_DNA-bd_sf"/>
</dbReference>
<dbReference type="PROSITE" id="PS51253">
    <property type="entry name" value="HTH_CENPB"/>
    <property type="match status" value="1"/>
</dbReference>
<evidence type="ECO:0000313" key="4">
    <source>
        <dbReference type="EMBL" id="JAS33055.1"/>
    </source>
</evidence>
<dbReference type="InterPro" id="IPR006600">
    <property type="entry name" value="HTH_CenpB_DNA-bd_dom"/>
</dbReference>
<gene>
    <name evidence="4" type="ORF">g.18</name>
</gene>
<dbReference type="Gene3D" id="1.10.10.60">
    <property type="entry name" value="Homeodomain-like"/>
    <property type="match status" value="1"/>
</dbReference>
<dbReference type="Gene3D" id="1.10.10.10">
    <property type="entry name" value="Winged helix-like DNA-binding domain superfamily/Winged helix DNA-binding domain"/>
    <property type="match status" value="1"/>
</dbReference>
<dbReference type="SUPFAM" id="SSF46689">
    <property type="entry name" value="Homeodomain-like"/>
    <property type="match status" value="2"/>
</dbReference>
<dbReference type="Pfam" id="PF03221">
    <property type="entry name" value="HTH_Tnp_Tc5"/>
    <property type="match status" value="1"/>
</dbReference>
<feature type="non-terminal residue" evidence="4">
    <location>
        <position position="123"/>
    </location>
</feature>
<comment type="subcellular location">
    <subcellularLocation>
        <location evidence="1">Nucleus</location>
    </subcellularLocation>
</comment>
<protein>
    <recommendedName>
        <fullName evidence="3">HTH CENPB-type domain-containing protein</fullName>
    </recommendedName>
</protein>
<proteinExistence type="predicted"/>
<feature type="domain" description="HTH CENPB-type" evidence="3">
    <location>
        <begin position="69"/>
        <end position="123"/>
    </location>
</feature>
<dbReference type="GO" id="GO:0003677">
    <property type="term" value="F:DNA binding"/>
    <property type="evidence" value="ECO:0007669"/>
    <property type="project" value="UniProtKB-KW"/>
</dbReference>